<dbReference type="InterPro" id="IPR029787">
    <property type="entry name" value="Nucleotide_cyclase"/>
</dbReference>
<dbReference type="Proteomes" id="UP000009071">
    <property type="component" value="Chromosome"/>
</dbReference>
<gene>
    <name evidence="2" type="ordered locus">DMR_18540</name>
</gene>
<evidence type="ECO:0000313" key="3">
    <source>
        <dbReference type="Proteomes" id="UP000009071"/>
    </source>
</evidence>
<dbReference type="PANTHER" id="PTHR46663">
    <property type="entry name" value="DIGUANYLATE CYCLASE DGCT-RELATED"/>
    <property type="match status" value="1"/>
</dbReference>
<evidence type="ECO:0000313" key="2">
    <source>
        <dbReference type="EMBL" id="BAH75345.1"/>
    </source>
</evidence>
<feature type="domain" description="GGDEF" evidence="1">
    <location>
        <begin position="38"/>
        <end position="81"/>
    </location>
</feature>
<protein>
    <recommendedName>
        <fullName evidence="1">GGDEF domain-containing protein</fullName>
    </recommendedName>
</protein>
<dbReference type="SUPFAM" id="SSF55073">
    <property type="entry name" value="Nucleotide cyclase"/>
    <property type="match status" value="1"/>
</dbReference>
<sequence length="95" mass="10966">MAARNFSFYSMKCARTSPPWWRKRFARPSKCHAFPLPNGATIHKTVSVGFAEYPTDAASFYKAIKFADVALYKAKEGGRNKVLCFEQSMWRDQEY</sequence>
<keyword evidence="3" id="KW-1185">Reference proteome</keyword>
<dbReference type="Pfam" id="PF00990">
    <property type="entry name" value="GGDEF"/>
    <property type="match status" value="1"/>
</dbReference>
<evidence type="ECO:0000259" key="1">
    <source>
        <dbReference type="Pfam" id="PF00990"/>
    </source>
</evidence>
<accession>C4XQI0</accession>
<dbReference type="EMBL" id="AP010904">
    <property type="protein sequence ID" value="BAH75345.1"/>
    <property type="molecule type" value="Genomic_DNA"/>
</dbReference>
<dbReference type="AlphaFoldDB" id="C4XQI0"/>
<dbReference type="eggNOG" id="COG2199">
    <property type="taxonomic scope" value="Bacteria"/>
</dbReference>
<dbReference type="KEGG" id="dma:DMR_18540"/>
<reference evidence="2 3" key="1">
    <citation type="journal article" date="2009" name="Genome Res.">
        <title>Whole genome sequence of Desulfovibrio magneticus strain RS-1 revealed common gene clusters in magnetotactic bacteria.</title>
        <authorList>
            <person name="Nakazawa H."/>
            <person name="Arakaki A."/>
            <person name="Narita-Yamada S."/>
            <person name="Yashiro I."/>
            <person name="Jinno K."/>
            <person name="Aoki N."/>
            <person name="Tsuruyama A."/>
            <person name="Okamura Y."/>
            <person name="Tanikawa S."/>
            <person name="Fujita N."/>
            <person name="Takeyama H."/>
            <person name="Matsunaga T."/>
        </authorList>
    </citation>
    <scope>NUCLEOTIDE SEQUENCE [LARGE SCALE GENOMIC DNA]</scope>
    <source>
        <strain evidence="3">ATCC 700980 / DSM 13731 / RS-1</strain>
    </source>
</reference>
<dbReference type="STRING" id="573370.DMR_18540"/>
<name>C4XQI0_SOLM1</name>
<organism evidence="2 3">
    <name type="scientific">Solidesulfovibrio magneticus (strain ATCC 700980 / DSM 13731 / RS-1)</name>
    <name type="common">Desulfovibrio magneticus</name>
    <dbReference type="NCBI Taxonomy" id="573370"/>
    <lineage>
        <taxon>Bacteria</taxon>
        <taxon>Pseudomonadati</taxon>
        <taxon>Thermodesulfobacteriota</taxon>
        <taxon>Desulfovibrionia</taxon>
        <taxon>Desulfovibrionales</taxon>
        <taxon>Desulfovibrionaceae</taxon>
        <taxon>Solidesulfovibrio</taxon>
    </lineage>
</organism>
<dbReference type="InterPro" id="IPR000160">
    <property type="entry name" value="GGDEF_dom"/>
</dbReference>
<dbReference type="InterPro" id="IPR052163">
    <property type="entry name" value="DGC-Regulatory_Protein"/>
</dbReference>
<dbReference type="InterPro" id="IPR043128">
    <property type="entry name" value="Rev_trsase/Diguanyl_cyclase"/>
</dbReference>
<dbReference type="HOGENOM" id="CLU_2368288_0_0_7"/>
<dbReference type="Gene3D" id="3.30.70.270">
    <property type="match status" value="1"/>
</dbReference>
<dbReference type="PANTHER" id="PTHR46663:SF2">
    <property type="entry name" value="GGDEF DOMAIN-CONTAINING PROTEIN"/>
    <property type="match status" value="1"/>
</dbReference>
<proteinExistence type="predicted"/>